<dbReference type="EMBL" id="MU858068">
    <property type="protein sequence ID" value="KAK4216476.1"/>
    <property type="molecule type" value="Genomic_DNA"/>
</dbReference>
<reference evidence="4" key="2">
    <citation type="submission" date="2023-05" db="EMBL/GenBank/DDBJ databases">
        <authorList>
            <consortium name="Lawrence Berkeley National Laboratory"/>
            <person name="Steindorff A."/>
            <person name="Hensen N."/>
            <person name="Bonometti L."/>
            <person name="Westerberg I."/>
            <person name="Brannstrom I.O."/>
            <person name="Guillou S."/>
            <person name="Cros-Aarteil S."/>
            <person name="Calhoun S."/>
            <person name="Haridas S."/>
            <person name="Kuo A."/>
            <person name="Mondo S."/>
            <person name="Pangilinan J."/>
            <person name="Riley R."/>
            <person name="Labutti K."/>
            <person name="Andreopoulos B."/>
            <person name="Lipzen A."/>
            <person name="Chen C."/>
            <person name="Yanf M."/>
            <person name="Daum C."/>
            <person name="Ng V."/>
            <person name="Clum A."/>
            <person name="Ohm R."/>
            <person name="Martin F."/>
            <person name="Silar P."/>
            <person name="Natvig D."/>
            <person name="Lalanne C."/>
            <person name="Gautier V."/>
            <person name="Ament-Velasquez S.L."/>
            <person name="Kruys A."/>
            <person name="Hutchinson M.I."/>
            <person name="Powell A.J."/>
            <person name="Barry K."/>
            <person name="Miller A.N."/>
            <person name="Grigoriev I.V."/>
            <person name="Debuchy R."/>
            <person name="Gladieux P."/>
            <person name="Thoren M.H."/>
            <person name="Johannesson H."/>
        </authorList>
    </citation>
    <scope>NUCLEOTIDE SEQUENCE</scope>
    <source>
        <strain evidence="4">PSN293</strain>
    </source>
</reference>
<feature type="compositionally biased region" description="Low complexity" evidence="1">
    <location>
        <begin position="179"/>
        <end position="193"/>
    </location>
</feature>
<keyword evidence="2" id="KW-1133">Transmembrane helix</keyword>
<feature type="region of interest" description="Disordered" evidence="1">
    <location>
        <begin position="53"/>
        <end position="121"/>
    </location>
</feature>
<gene>
    <name evidence="4" type="ORF">QBC37DRAFT_90883</name>
</gene>
<keyword evidence="2" id="KW-0472">Membrane</keyword>
<evidence type="ECO:0000259" key="3">
    <source>
        <dbReference type="Pfam" id="PF18922"/>
    </source>
</evidence>
<keyword evidence="2" id="KW-0812">Transmembrane</keyword>
<protein>
    <recommendedName>
        <fullName evidence="3">DUF5672 domain-containing protein</fullName>
    </recommendedName>
</protein>
<organism evidence="4 5">
    <name type="scientific">Rhypophila decipiens</name>
    <dbReference type="NCBI Taxonomy" id="261697"/>
    <lineage>
        <taxon>Eukaryota</taxon>
        <taxon>Fungi</taxon>
        <taxon>Dikarya</taxon>
        <taxon>Ascomycota</taxon>
        <taxon>Pezizomycotina</taxon>
        <taxon>Sordariomycetes</taxon>
        <taxon>Sordariomycetidae</taxon>
        <taxon>Sordariales</taxon>
        <taxon>Naviculisporaceae</taxon>
        <taxon>Rhypophila</taxon>
    </lineage>
</organism>
<evidence type="ECO:0000313" key="4">
    <source>
        <dbReference type="EMBL" id="KAK4216476.1"/>
    </source>
</evidence>
<comment type="caution">
    <text evidence="4">The sequence shown here is derived from an EMBL/GenBank/DDBJ whole genome shotgun (WGS) entry which is preliminary data.</text>
</comment>
<name>A0AAN6YD95_9PEZI</name>
<evidence type="ECO:0000313" key="5">
    <source>
        <dbReference type="Proteomes" id="UP001301769"/>
    </source>
</evidence>
<dbReference type="AlphaFoldDB" id="A0AAN6YD95"/>
<evidence type="ECO:0000256" key="1">
    <source>
        <dbReference type="SAM" id="MobiDB-lite"/>
    </source>
</evidence>
<feature type="region of interest" description="Disordered" evidence="1">
    <location>
        <begin position="179"/>
        <end position="222"/>
    </location>
</feature>
<feature type="compositionally biased region" description="Polar residues" evidence="1">
    <location>
        <begin position="103"/>
        <end position="113"/>
    </location>
</feature>
<dbReference type="Pfam" id="PF18922">
    <property type="entry name" value="DUF5672"/>
    <property type="match status" value="1"/>
</dbReference>
<accession>A0AAN6YD95</accession>
<dbReference type="Proteomes" id="UP001301769">
    <property type="component" value="Unassembled WGS sequence"/>
</dbReference>
<feature type="transmembrane region" description="Helical" evidence="2">
    <location>
        <begin position="27"/>
        <end position="49"/>
    </location>
</feature>
<feature type="compositionally biased region" description="Polar residues" evidence="1">
    <location>
        <begin position="53"/>
        <end position="71"/>
    </location>
</feature>
<feature type="compositionally biased region" description="Acidic residues" evidence="1">
    <location>
        <begin position="83"/>
        <end position="92"/>
    </location>
</feature>
<keyword evidence="5" id="KW-1185">Reference proteome</keyword>
<sequence>MRASSRRRYHAPYLVLKMLDVGLSRRFWTMAVATLVFLWVVRFGIWGSYSNVEEASSPPTSTKPILNSEPSKPNHDESPPPPEPEDVSEPYEDVDKTDIALQPTDTPIPSSSGPAEPVAPEKKYGKIMDKVATITDTQYTDRLIPLIMHFHAVLGPDWPIVFFTSNETLQEHILPLLSSPAESESETTTSSAGPPSPTIQPRDDKIPIPTPAQILSPPPGSASFRRAVERGSIDVRIIPDQFNLSSRDGVNIYLSRPWLYEQLAPATHMLVFQADAMICANSPRVPEDFFDYAWIGAPLHPRIHYYNGGLCLRNRTMILDILSEGALWEQDTLVYKNWTEGGEDIWFSKKMDLRGANLPSADVAMKFAAEHSWHVKPVVKGEGIQKEYENRPWGFHKVHVYARDKLEEIAEWCPEIALAAKGRLEPST</sequence>
<reference evidence="4" key="1">
    <citation type="journal article" date="2023" name="Mol. Phylogenet. Evol.">
        <title>Genome-scale phylogeny and comparative genomics of the fungal order Sordariales.</title>
        <authorList>
            <person name="Hensen N."/>
            <person name="Bonometti L."/>
            <person name="Westerberg I."/>
            <person name="Brannstrom I.O."/>
            <person name="Guillou S."/>
            <person name="Cros-Aarteil S."/>
            <person name="Calhoun S."/>
            <person name="Haridas S."/>
            <person name="Kuo A."/>
            <person name="Mondo S."/>
            <person name="Pangilinan J."/>
            <person name="Riley R."/>
            <person name="LaButti K."/>
            <person name="Andreopoulos B."/>
            <person name="Lipzen A."/>
            <person name="Chen C."/>
            <person name="Yan M."/>
            <person name="Daum C."/>
            <person name="Ng V."/>
            <person name="Clum A."/>
            <person name="Steindorff A."/>
            <person name="Ohm R.A."/>
            <person name="Martin F."/>
            <person name="Silar P."/>
            <person name="Natvig D.O."/>
            <person name="Lalanne C."/>
            <person name="Gautier V."/>
            <person name="Ament-Velasquez S.L."/>
            <person name="Kruys A."/>
            <person name="Hutchinson M.I."/>
            <person name="Powell A.J."/>
            <person name="Barry K."/>
            <person name="Miller A.N."/>
            <person name="Grigoriev I.V."/>
            <person name="Debuchy R."/>
            <person name="Gladieux P."/>
            <person name="Hiltunen Thoren M."/>
            <person name="Johannesson H."/>
        </authorList>
    </citation>
    <scope>NUCLEOTIDE SEQUENCE</scope>
    <source>
        <strain evidence="4">PSN293</strain>
    </source>
</reference>
<dbReference type="InterPro" id="IPR043729">
    <property type="entry name" value="DUF5672"/>
</dbReference>
<proteinExistence type="predicted"/>
<feature type="domain" description="DUF5672" evidence="3">
    <location>
        <begin position="233"/>
        <end position="374"/>
    </location>
</feature>
<evidence type="ECO:0000256" key="2">
    <source>
        <dbReference type="SAM" id="Phobius"/>
    </source>
</evidence>